<name>A0A2P2JWS4_RHIMU</name>
<dbReference type="EMBL" id="GGEC01017413">
    <property type="protein sequence ID" value="MBW97896.1"/>
    <property type="molecule type" value="Transcribed_RNA"/>
</dbReference>
<reference evidence="1" key="1">
    <citation type="submission" date="2018-02" db="EMBL/GenBank/DDBJ databases">
        <title>Rhizophora mucronata_Transcriptome.</title>
        <authorList>
            <person name="Meera S.P."/>
            <person name="Sreeshan A."/>
            <person name="Augustine A."/>
        </authorList>
    </citation>
    <scope>NUCLEOTIDE SEQUENCE</scope>
    <source>
        <tissue evidence="1">Leaf</tissue>
    </source>
</reference>
<sequence>MASVWVVGLGYQSLGHSGLQLIRRYLLLLKLLLGSTPMLVHPSICHTYLVT</sequence>
<evidence type="ECO:0000313" key="1">
    <source>
        <dbReference type="EMBL" id="MBW97896.1"/>
    </source>
</evidence>
<accession>A0A2P2JWS4</accession>
<proteinExistence type="predicted"/>
<protein>
    <submittedName>
        <fullName evidence="1">Uncharacterized protein</fullName>
    </submittedName>
</protein>
<dbReference type="AlphaFoldDB" id="A0A2P2JWS4"/>
<organism evidence="1">
    <name type="scientific">Rhizophora mucronata</name>
    <name type="common">Asiatic mangrove</name>
    <dbReference type="NCBI Taxonomy" id="61149"/>
    <lineage>
        <taxon>Eukaryota</taxon>
        <taxon>Viridiplantae</taxon>
        <taxon>Streptophyta</taxon>
        <taxon>Embryophyta</taxon>
        <taxon>Tracheophyta</taxon>
        <taxon>Spermatophyta</taxon>
        <taxon>Magnoliopsida</taxon>
        <taxon>eudicotyledons</taxon>
        <taxon>Gunneridae</taxon>
        <taxon>Pentapetalae</taxon>
        <taxon>rosids</taxon>
        <taxon>fabids</taxon>
        <taxon>Malpighiales</taxon>
        <taxon>Rhizophoraceae</taxon>
        <taxon>Rhizophora</taxon>
    </lineage>
</organism>